<keyword evidence="2" id="KW-1185">Reference proteome</keyword>
<organism evidence="1 2">
    <name type="scientific">Mucilaginibacter sabulilitoris</name>
    <dbReference type="NCBI Taxonomy" id="1173583"/>
    <lineage>
        <taxon>Bacteria</taxon>
        <taxon>Pseudomonadati</taxon>
        <taxon>Bacteroidota</taxon>
        <taxon>Sphingobacteriia</taxon>
        <taxon>Sphingobacteriales</taxon>
        <taxon>Sphingobacteriaceae</taxon>
        <taxon>Mucilaginibacter</taxon>
    </lineage>
</organism>
<dbReference type="Proteomes" id="UP001324380">
    <property type="component" value="Chromosome"/>
</dbReference>
<protein>
    <recommendedName>
        <fullName evidence="3">PDZ domain-containing protein</fullName>
    </recommendedName>
</protein>
<accession>A0ABZ0TQN0</accession>
<evidence type="ECO:0000313" key="2">
    <source>
        <dbReference type="Proteomes" id="UP001324380"/>
    </source>
</evidence>
<dbReference type="EMBL" id="CP139558">
    <property type="protein sequence ID" value="WPU95441.1"/>
    <property type="molecule type" value="Genomic_DNA"/>
</dbReference>
<sequence length="69" mass="7946">MGDEVIAINHHPIDSIEKALFKYVPTDGDIETSKEQLLTGSMAFNIYYYLFLERPEAFVITFKTTRGMK</sequence>
<proteinExistence type="predicted"/>
<name>A0ABZ0TQN0_9SPHI</name>
<evidence type="ECO:0000313" key="1">
    <source>
        <dbReference type="EMBL" id="WPU95441.1"/>
    </source>
</evidence>
<gene>
    <name evidence="1" type="ORF">SNE25_07885</name>
</gene>
<dbReference type="RefSeq" id="WP_321564552.1">
    <property type="nucleotide sequence ID" value="NZ_CP139558.1"/>
</dbReference>
<reference evidence="1 2" key="1">
    <citation type="submission" date="2023-11" db="EMBL/GenBank/DDBJ databases">
        <title>Analysis of the Genomes of Mucilaginibacter gossypii cycad 4 and M. sabulilitoris SNA2: microbes with the potential for plant growth promotion.</title>
        <authorList>
            <person name="Hirsch A.M."/>
            <person name="Humm E."/>
            <person name="Rubbi M."/>
            <person name="Del Vecchio G."/>
            <person name="Ha S.M."/>
            <person name="Pellegrini M."/>
            <person name="Gunsalus R.P."/>
        </authorList>
    </citation>
    <scope>NUCLEOTIDE SEQUENCE [LARGE SCALE GENOMIC DNA]</scope>
    <source>
        <strain evidence="1 2">SNA2</strain>
    </source>
</reference>
<evidence type="ECO:0008006" key="3">
    <source>
        <dbReference type="Google" id="ProtNLM"/>
    </source>
</evidence>